<accession>A0A0B6TSD0</accession>
<keyword evidence="1" id="KW-1133">Transmembrane helix</keyword>
<dbReference type="STRING" id="1224162.B840_00230"/>
<feature type="transmembrane region" description="Helical" evidence="1">
    <location>
        <begin position="99"/>
        <end position="117"/>
    </location>
</feature>
<evidence type="ECO:0000313" key="3">
    <source>
        <dbReference type="Proteomes" id="UP000031928"/>
    </source>
</evidence>
<feature type="transmembrane region" description="Helical" evidence="1">
    <location>
        <begin position="6"/>
        <end position="29"/>
    </location>
</feature>
<sequence length="118" mass="12598">MSGMDLLYTFLVFLHIVGAAALVGGWLATFRQPTVLQWQHIGAWVQLLTGLGLVGLAEMNDGTVNHMKIGIKLVILVGVLVAAVIARRKVARDEPVSKGLAHAVGGMSLINIAIAVFW</sequence>
<gene>
    <name evidence="2" type="ORF">B840_00230</name>
</gene>
<dbReference type="KEGG" id="cmq:B840_00230"/>
<reference evidence="2 3" key="1">
    <citation type="submission" date="2014-05" db="EMBL/GenBank/DDBJ databases">
        <title>Complete genome sequence of Corynebacterium marinum DSM 44953.</title>
        <authorList>
            <person name="Schaffert L."/>
            <person name="Albersmeier A."/>
            <person name="Kalinowski J."/>
            <person name="Ruckert C."/>
        </authorList>
    </citation>
    <scope>NUCLEOTIDE SEQUENCE [LARGE SCALE GENOMIC DNA]</scope>
    <source>
        <strain evidence="2 3">DSM 44953</strain>
    </source>
</reference>
<dbReference type="Proteomes" id="UP000031928">
    <property type="component" value="Chromosome"/>
</dbReference>
<proteinExistence type="predicted"/>
<organism evidence="2 3">
    <name type="scientific">Corynebacterium marinum DSM 44953</name>
    <dbReference type="NCBI Taxonomy" id="1224162"/>
    <lineage>
        <taxon>Bacteria</taxon>
        <taxon>Bacillati</taxon>
        <taxon>Actinomycetota</taxon>
        <taxon>Actinomycetes</taxon>
        <taxon>Mycobacteriales</taxon>
        <taxon>Corynebacteriaceae</taxon>
        <taxon>Corynebacterium</taxon>
    </lineage>
</organism>
<keyword evidence="1" id="KW-0812">Transmembrane</keyword>
<keyword evidence="3" id="KW-1185">Reference proteome</keyword>
<protein>
    <submittedName>
        <fullName evidence="2">Integral membrane protein</fullName>
    </submittedName>
</protein>
<evidence type="ECO:0000256" key="1">
    <source>
        <dbReference type="SAM" id="Phobius"/>
    </source>
</evidence>
<evidence type="ECO:0000313" key="2">
    <source>
        <dbReference type="EMBL" id="AJK67686.1"/>
    </source>
</evidence>
<dbReference type="AlphaFoldDB" id="A0A0B6TSD0"/>
<keyword evidence="1" id="KW-0472">Membrane</keyword>
<feature type="transmembrane region" description="Helical" evidence="1">
    <location>
        <begin position="69"/>
        <end position="87"/>
    </location>
</feature>
<dbReference type="HOGENOM" id="CLU_145468_1_0_11"/>
<dbReference type="EMBL" id="CP007790">
    <property type="protein sequence ID" value="AJK67686.1"/>
    <property type="molecule type" value="Genomic_DNA"/>
</dbReference>
<name>A0A0B6TSD0_9CORY</name>